<name>A0A928VSB8_9CYAN</name>
<proteinExistence type="predicted"/>
<dbReference type="RefSeq" id="WP_264319634.1">
    <property type="nucleotide sequence ID" value="NZ_JADEXN010000007.1"/>
</dbReference>
<reference evidence="2" key="1">
    <citation type="submission" date="2020-10" db="EMBL/GenBank/DDBJ databases">
        <authorList>
            <person name="Castelo-Branco R."/>
            <person name="Eusebio N."/>
            <person name="Adriana R."/>
            <person name="Vieira A."/>
            <person name="Brugerolle De Fraissinette N."/>
            <person name="Rezende De Castro R."/>
            <person name="Schneider M.P."/>
            <person name="Vasconcelos V."/>
            <person name="Leao P.N."/>
        </authorList>
    </citation>
    <scope>NUCLEOTIDE SEQUENCE</scope>
    <source>
        <strain evidence="2">LEGE 11467</strain>
    </source>
</reference>
<dbReference type="InterPro" id="IPR000843">
    <property type="entry name" value="HTH_LacI"/>
</dbReference>
<organism evidence="2 3">
    <name type="scientific">Zarconia navalis LEGE 11467</name>
    <dbReference type="NCBI Taxonomy" id="1828826"/>
    <lineage>
        <taxon>Bacteria</taxon>
        <taxon>Bacillati</taxon>
        <taxon>Cyanobacteriota</taxon>
        <taxon>Cyanophyceae</taxon>
        <taxon>Oscillatoriophycideae</taxon>
        <taxon>Oscillatoriales</taxon>
        <taxon>Oscillatoriales incertae sedis</taxon>
        <taxon>Zarconia</taxon>
        <taxon>Zarconia navalis</taxon>
    </lineage>
</organism>
<dbReference type="GO" id="GO:0006355">
    <property type="term" value="P:regulation of DNA-templated transcription"/>
    <property type="evidence" value="ECO:0007669"/>
    <property type="project" value="InterPro"/>
</dbReference>
<dbReference type="Gene3D" id="1.10.10.10">
    <property type="entry name" value="Winged helix-like DNA-binding domain superfamily/Winged helix DNA-binding domain"/>
    <property type="match status" value="1"/>
</dbReference>
<dbReference type="PANTHER" id="PTHR33169:SF14">
    <property type="entry name" value="TRANSCRIPTIONAL REGULATOR RV3488"/>
    <property type="match status" value="1"/>
</dbReference>
<sequence>MQKDLPSPQPVKLSAMDEDILTVLLGRKLYGLEILDQLNLDRPIELKHGSLYPAMNRLEEKGLVSWQWGDEADESGGGRRKYYEVTELGAKSLSEVQQYRVGQAKSTAKALCKKAAEELGFQSLAELARNAGVSESTISRVIAGAKLTDNTAQKIIEAIKSQNYSQGWDALESAGRLVYVLNYLRNHLAHLRGREALHKFREEDAERWDKNYTKISHKSQYNLIERIDLIPISSNLKKQLELIQEFCKAWKIKHDFCYSKKISSILKQNLDLIVSSIRLAAKKGFYVEVKETFTQIRHIAHLCDEFEFVADISKWLIEHSFNHGDMPTYIKAKTTLAWTLSSNREAEPLREAQELTDRVWELLENPEISKKITSEDMDVVAIICELRLRIPTRLQMYKHQSLAINNFNNLHRHSLLMLNKFQKNIALDTRLKMRYQIPLQYQHGIYLYTIEKYEEAKNEFQNVLYNSNLIGWDRVEQGSATWLATLTKKMNDIDSCRKYLEKIDEKPFLKLRKISNKIKNEISSNY</sequence>
<dbReference type="InterPro" id="IPR052509">
    <property type="entry name" value="Metal_resp_DNA-bind_regulator"/>
</dbReference>
<comment type="caution">
    <text evidence="2">The sequence shown here is derived from an EMBL/GenBank/DDBJ whole genome shotgun (WGS) entry which is preliminary data.</text>
</comment>
<dbReference type="SMART" id="SM00354">
    <property type="entry name" value="HTH_LACI"/>
    <property type="match status" value="1"/>
</dbReference>
<accession>A0A928VSB8</accession>
<evidence type="ECO:0000259" key="1">
    <source>
        <dbReference type="PROSITE" id="PS50943"/>
    </source>
</evidence>
<dbReference type="EMBL" id="JADEXN010000007">
    <property type="protein sequence ID" value="MBE9039372.1"/>
    <property type="molecule type" value="Genomic_DNA"/>
</dbReference>
<dbReference type="SUPFAM" id="SSF46785">
    <property type="entry name" value="Winged helix' DNA-binding domain"/>
    <property type="match status" value="1"/>
</dbReference>
<dbReference type="CDD" id="cd01392">
    <property type="entry name" value="HTH_LacI"/>
    <property type="match status" value="1"/>
</dbReference>
<dbReference type="Proteomes" id="UP000621799">
    <property type="component" value="Unassembled WGS sequence"/>
</dbReference>
<dbReference type="PANTHER" id="PTHR33169">
    <property type="entry name" value="PADR-FAMILY TRANSCRIPTIONAL REGULATOR"/>
    <property type="match status" value="1"/>
</dbReference>
<dbReference type="InterPro" id="IPR036388">
    <property type="entry name" value="WH-like_DNA-bd_sf"/>
</dbReference>
<dbReference type="AlphaFoldDB" id="A0A928VSB8"/>
<dbReference type="InterPro" id="IPR001387">
    <property type="entry name" value="Cro/C1-type_HTH"/>
</dbReference>
<gene>
    <name evidence="2" type="ORF">IQ235_00995</name>
</gene>
<evidence type="ECO:0000313" key="2">
    <source>
        <dbReference type="EMBL" id="MBE9039372.1"/>
    </source>
</evidence>
<dbReference type="InterPro" id="IPR036390">
    <property type="entry name" value="WH_DNA-bd_sf"/>
</dbReference>
<dbReference type="Pfam" id="PF00356">
    <property type="entry name" value="LacI"/>
    <property type="match status" value="1"/>
</dbReference>
<dbReference type="PROSITE" id="PS50943">
    <property type="entry name" value="HTH_CROC1"/>
    <property type="match status" value="1"/>
</dbReference>
<feature type="domain" description="HTH cro/C1-type" evidence="1">
    <location>
        <begin position="123"/>
        <end position="165"/>
    </location>
</feature>
<evidence type="ECO:0000313" key="3">
    <source>
        <dbReference type="Proteomes" id="UP000621799"/>
    </source>
</evidence>
<dbReference type="SUPFAM" id="SSF47413">
    <property type="entry name" value="lambda repressor-like DNA-binding domains"/>
    <property type="match status" value="1"/>
</dbReference>
<dbReference type="Pfam" id="PF03551">
    <property type="entry name" value="PadR"/>
    <property type="match status" value="1"/>
</dbReference>
<dbReference type="Gene3D" id="1.10.260.40">
    <property type="entry name" value="lambda repressor-like DNA-binding domains"/>
    <property type="match status" value="1"/>
</dbReference>
<dbReference type="GO" id="GO:0003677">
    <property type="term" value="F:DNA binding"/>
    <property type="evidence" value="ECO:0007669"/>
    <property type="project" value="InterPro"/>
</dbReference>
<dbReference type="InterPro" id="IPR005149">
    <property type="entry name" value="Tscrpt_reg_PadR_N"/>
</dbReference>
<protein>
    <submittedName>
        <fullName evidence="2">Helix-turn-helix transcriptional regulator</fullName>
    </submittedName>
</protein>
<dbReference type="InterPro" id="IPR010982">
    <property type="entry name" value="Lambda_DNA-bd_dom_sf"/>
</dbReference>
<keyword evidence="3" id="KW-1185">Reference proteome</keyword>